<feature type="transmembrane region" description="Helical" evidence="2">
    <location>
        <begin position="6"/>
        <end position="24"/>
    </location>
</feature>
<evidence type="ECO:0000313" key="4">
    <source>
        <dbReference type="Proteomes" id="UP001501251"/>
    </source>
</evidence>
<keyword evidence="2" id="KW-1133">Transmembrane helix</keyword>
<protein>
    <submittedName>
        <fullName evidence="3">Uncharacterized protein</fullName>
    </submittedName>
</protein>
<feature type="compositionally biased region" description="Low complexity" evidence="1">
    <location>
        <begin position="91"/>
        <end position="100"/>
    </location>
</feature>
<feature type="compositionally biased region" description="Low complexity" evidence="1">
    <location>
        <begin position="59"/>
        <end position="72"/>
    </location>
</feature>
<sequence>MSSGVVLYLAIVVMWLCVLVPMWLHRDRNTLAEPHKDTEPYAYDERAIDEDSAETLVEPLPVSSTAPSSPSPQGDDVPSPGAEEASPGAQAAPETGTEAPPARPPAEKPATGRPATRRTASERRRAELRRRATQVAKRRRLTFWCVLLLLASVVTAAVQVIPWWGVAPSVVLLGGYMSILRVTVQIDAERRRAIAQARAERAKRARRRAALLEAQRPVAEIIDLAAHRDEIFDQYAETPRRAVGD</sequence>
<dbReference type="Proteomes" id="UP001501251">
    <property type="component" value="Unassembled WGS sequence"/>
</dbReference>
<reference evidence="4" key="1">
    <citation type="journal article" date="2019" name="Int. J. Syst. Evol. Microbiol.">
        <title>The Global Catalogue of Microorganisms (GCM) 10K type strain sequencing project: providing services to taxonomists for standard genome sequencing and annotation.</title>
        <authorList>
            <consortium name="The Broad Institute Genomics Platform"/>
            <consortium name="The Broad Institute Genome Sequencing Center for Infectious Disease"/>
            <person name="Wu L."/>
            <person name="Ma J."/>
        </authorList>
    </citation>
    <scope>NUCLEOTIDE SEQUENCE [LARGE SCALE GENOMIC DNA]</scope>
    <source>
        <strain evidence="4">JCM 17388</strain>
    </source>
</reference>
<feature type="region of interest" description="Disordered" evidence="1">
    <location>
        <begin position="58"/>
        <end position="131"/>
    </location>
</feature>
<comment type="caution">
    <text evidence="3">The sequence shown here is derived from an EMBL/GenBank/DDBJ whole genome shotgun (WGS) entry which is preliminary data.</text>
</comment>
<proteinExistence type="predicted"/>
<organism evidence="3 4">
    <name type="scientific">Streptosporangium oxazolinicum</name>
    <dbReference type="NCBI Taxonomy" id="909287"/>
    <lineage>
        <taxon>Bacteria</taxon>
        <taxon>Bacillati</taxon>
        <taxon>Actinomycetota</taxon>
        <taxon>Actinomycetes</taxon>
        <taxon>Streptosporangiales</taxon>
        <taxon>Streptosporangiaceae</taxon>
        <taxon>Streptosporangium</taxon>
    </lineage>
</organism>
<evidence type="ECO:0000256" key="2">
    <source>
        <dbReference type="SAM" id="Phobius"/>
    </source>
</evidence>
<accession>A0ABP8BFC6</accession>
<gene>
    <name evidence="3" type="ORF">GCM10022252_65850</name>
</gene>
<keyword evidence="2" id="KW-0812">Transmembrane</keyword>
<dbReference type="EMBL" id="BAABAQ010000014">
    <property type="protein sequence ID" value="GAA4205367.1"/>
    <property type="molecule type" value="Genomic_DNA"/>
</dbReference>
<dbReference type="RefSeq" id="WP_344922073.1">
    <property type="nucleotide sequence ID" value="NZ_BAABAQ010000014.1"/>
</dbReference>
<feature type="transmembrane region" description="Helical" evidence="2">
    <location>
        <begin position="166"/>
        <end position="184"/>
    </location>
</feature>
<evidence type="ECO:0000256" key="1">
    <source>
        <dbReference type="SAM" id="MobiDB-lite"/>
    </source>
</evidence>
<evidence type="ECO:0000313" key="3">
    <source>
        <dbReference type="EMBL" id="GAA4205367.1"/>
    </source>
</evidence>
<keyword evidence="4" id="KW-1185">Reference proteome</keyword>
<name>A0ABP8BFC6_9ACTN</name>
<feature type="transmembrane region" description="Helical" evidence="2">
    <location>
        <begin position="141"/>
        <end position="160"/>
    </location>
</feature>
<keyword evidence="2" id="KW-0472">Membrane</keyword>
<feature type="compositionally biased region" description="Low complexity" evidence="1">
    <location>
        <begin position="108"/>
        <end position="118"/>
    </location>
</feature>